<dbReference type="InterPro" id="IPR050197">
    <property type="entry name" value="Aldolase_class_II_sugar_metab"/>
</dbReference>
<dbReference type="STRING" id="1528.SAMN04488579_1117"/>
<dbReference type="PANTHER" id="PTHR22789:SF0">
    <property type="entry name" value="3-OXO-TETRONATE 4-PHOSPHATE DECARBOXYLASE-RELATED"/>
    <property type="match status" value="1"/>
</dbReference>
<sequence>MEYLERRHAIIEACLWLEKAGMVIGTWGNVSMRLPDGNIMVTPSRIDYSDLKPEDMVVVDLEGTKLEGHNNPTSEMHVHRLIYVHRPDVGAVVHCHPVYASAMCAAPHGIPVIFEEMSQMIGGEIPITDEYVNAEQHVRLGEVTVAALGNKNAVLIRNHAPVCVGRDLKEALLCSQVTEKAAKCYLALCGGVEMTTIPEKYVESERHRFLYSYGKEQ</sequence>
<protein>
    <submittedName>
        <fullName evidence="4">L-fuculose-phosphate aldolase</fullName>
    </submittedName>
</protein>
<dbReference type="InterPro" id="IPR001303">
    <property type="entry name" value="Aldolase_II/adducin_N"/>
</dbReference>
<dbReference type="AlphaFoldDB" id="A0A1H3FMX9"/>
<dbReference type="Proteomes" id="UP000199652">
    <property type="component" value="Unassembled WGS sequence"/>
</dbReference>
<dbReference type="Pfam" id="PF00596">
    <property type="entry name" value="Aldolase_II"/>
    <property type="match status" value="1"/>
</dbReference>
<dbReference type="InterPro" id="IPR036409">
    <property type="entry name" value="Aldolase_II/adducin_N_sf"/>
</dbReference>
<keyword evidence="2" id="KW-0456">Lyase</keyword>
<reference evidence="5" key="1">
    <citation type="submission" date="2016-10" db="EMBL/GenBank/DDBJ databases">
        <authorList>
            <person name="Varghese N."/>
            <person name="Submissions S."/>
        </authorList>
    </citation>
    <scope>NUCLEOTIDE SEQUENCE [LARGE SCALE GENOMIC DNA]</scope>
    <source>
        <strain evidence="5">VPI 5359</strain>
    </source>
</reference>
<dbReference type="SUPFAM" id="SSF53639">
    <property type="entry name" value="AraD/HMP-PK domain-like"/>
    <property type="match status" value="1"/>
</dbReference>
<dbReference type="EMBL" id="FNOU01000011">
    <property type="protein sequence ID" value="SDX92157.1"/>
    <property type="molecule type" value="Genomic_DNA"/>
</dbReference>
<organism evidence="4 5">
    <name type="scientific">Eubacterium barkeri</name>
    <name type="common">Clostridium barkeri</name>
    <dbReference type="NCBI Taxonomy" id="1528"/>
    <lineage>
        <taxon>Bacteria</taxon>
        <taxon>Bacillati</taxon>
        <taxon>Bacillota</taxon>
        <taxon>Clostridia</taxon>
        <taxon>Eubacteriales</taxon>
        <taxon>Eubacteriaceae</taxon>
        <taxon>Eubacterium</taxon>
    </lineage>
</organism>
<dbReference type="Gene3D" id="3.40.225.10">
    <property type="entry name" value="Class II aldolase/adducin N-terminal domain"/>
    <property type="match status" value="1"/>
</dbReference>
<dbReference type="GO" id="GO:0005829">
    <property type="term" value="C:cytosol"/>
    <property type="evidence" value="ECO:0007669"/>
    <property type="project" value="TreeGrafter"/>
</dbReference>
<dbReference type="GO" id="GO:0046872">
    <property type="term" value="F:metal ion binding"/>
    <property type="evidence" value="ECO:0007669"/>
    <property type="project" value="UniProtKB-KW"/>
</dbReference>
<dbReference type="GO" id="GO:0019323">
    <property type="term" value="P:pentose catabolic process"/>
    <property type="evidence" value="ECO:0007669"/>
    <property type="project" value="TreeGrafter"/>
</dbReference>
<gene>
    <name evidence="4" type="ORF">SAMN04488579_1117</name>
</gene>
<feature type="domain" description="Class II aldolase/adducin N-terminal" evidence="3">
    <location>
        <begin position="8"/>
        <end position="186"/>
    </location>
</feature>
<proteinExistence type="predicted"/>
<dbReference type="GO" id="GO:0016832">
    <property type="term" value="F:aldehyde-lyase activity"/>
    <property type="evidence" value="ECO:0007669"/>
    <property type="project" value="TreeGrafter"/>
</dbReference>
<accession>A0A1H3FMX9</accession>
<evidence type="ECO:0000313" key="4">
    <source>
        <dbReference type="EMBL" id="SDX92157.1"/>
    </source>
</evidence>
<evidence type="ECO:0000256" key="1">
    <source>
        <dbReference type="ARBA" id="ARBA00022723"/>
    </source>
</evidence>
<dbReference type="RefSeq" id="WP_090245192.1">
    <property type="nucleotide sequence ID" value="NZ_FNOU01000011.1"/>
</dbReference>
<dbReference type="OrthoDB" id="9794581at2"/>
<evidence type="ECO:0000256" key="2">
    <source>
        <dbReference type="ARBA" id="ARBA00023239"/>
    </source>
</evidence>
<dbReference type="PANTHER" id="PTHR22789">
    <property type="entry name" value="FUCULOSE PHOSPHATE ALDOLASE"/>
    <property type="match status" value="1"/>
</dbReference>
<evidence type="ECO:0000313" key="5">
    <source>
        <dbReference type="Proteomes" id="UP000199652"/>
    </source>
</evidence>
<keyword evidence="5" id="KW-1185">Reference proteome</keyword>
<name>A0A1H3FMX9_EUBBA</name>
<dbReference type="SMART" id="SM01007">
    <property type="entry name" value="Aldolase_II"/>
    <property type="match status" value="1"/>
</dbReference>
<keyword evidence="1" id="KW-0479">Metal-binding</keyword>
<evidence type="ECO:0000259" key="3">
    <source>
        <dbReference type="SMART" id="SM01007"/>
    </source>
</evidence>